<keyword evidence="7 9" id="KW-0472">Membrane</keyword>
<evidence type="ECO:0000313" key="12">
    <source>
        <dbReference type="EMBL" id="MBJ7601232.1"/>
    </source>
</evidence>
<comment type="caution">
    <text evidence="12">The sequence shown here is derived from an EMBL/GenBank/DDBJ whole genome shotgun (WGS) entry which is preliminary data.</text>
</comment>
<feature type="transmembrane region" description="Helical" evidence="9">
    <location>
        <begin position="442"/>
        <end position="464"/>
    </location>
</feature>
<keyword evidence="3" id="KW-0328">Glycosyltransferase</keyword>
<keyword evidence="2" id="KW-1003">Cell membrane</keyword>
<feature type="transmembrane region" description="Helical" evidence="9">
    <location>
        <begin position="471"/>
        <end position="490"/>
    </location>
</feature>
<dbReference type="Pfam" id="PF24878">
    <property type="entry name" value="YkcB_C"/>
    <property type="match status" value="1"/>
</dbReference>
<dbReference type="AlphaFoldDB" id="A0A934KCK8"/>
<evidence type="ECO:0000256" key="7">
    <source>
        <dbReference type="ARBA" id="ARBA00023136"/>
    </source>
</evidence>
<dbReference type="GO" id="GO:0016757">
    <property type="term" value="F:glycosyltransferase activity"/>
    <property type="evidence" value="ECO:0007669"/>
    <property type="project" value="UniProtKB-KW"/>
</dbReference>
<feature type="transmembrane region" description="Helical" evidence="9">
    <location>
        <begin position="45"/>
        <end position="64"/>
    </location>
</feature>
<dbReference type="Pfam" id="PF13231">
    <property type="entry name" value="PMT_2"/>
    <property type="match status" value="1"/>
</dbReference>
<dbReference type="PANTHER" id="PTHR33908:SF3">
    <property type="entry name" value="UNDECAPRENYL PHOSPHATE-ALPHA-4-AMINO-4-DEOXY-L-ARABINOSE ARABINOSYL TRANSFERASE"/>
    <property type="match status" value="1"/>
</dbReference>
<evidence type="ECO:0000256" key="2">
    <source>
        <dbReference type="ARBA" id="ARBA00022475"/>
    </source>
</evidence>
<evidence type="ECO:0000259" key="11">
    <source>
        <dbReference type="Pfam" id="PF24878"/>
    </source>
</evidence>
<dbReference type="PANTHER" id="PTHR33908">
    <property type="entry name" value="MANNOSYLTRANSFERASE YKCB-RELATED"/>
    <property type="match status" value="1"/>
</dbReference>
<evidence type="ECO:0000313" key="13">
    <source>
        <dbReference type="Proteomes" id="UP000612893"/>
    </source>
</evidence>
<dbReference type="GO" id="GO:0009103">
    <property type="term" value="P:lipopolysaccharide biosynthetic process"/>
    <property type="evidence" value="ECO:0007669"/>
    <property type="project" value="UniProtKB-ARBA"/>
</dbReference>
<evidence type="ECO:0000256" key="5">
    <source>
        <dbReference type="ARBA" id="ARBA00022692"/>
    </source>
</evidence>
<evidence type="ECO:0000259" key="10">
    <source>
        <dbReference type="Pfam" id="PF13231"/>
    </source>
</evidence>
<sequence length="683" mass="70128">MSDARPAQRGLQPAAAAEIPLRRPPTAQAGERLRRRALAAQDNPAWARPALLVLLSATALGFLWNLSASSWANSFYSAAVQAGTRSWKAFFFGSLDASNFITIDKSPAALWVMEISARVFGVNSWSILVPQALEGVATVGILYLAVRRWFGPGAGLLASGILTLTPVAALMFRFNNPDALLVLLLTGATYAALRALEGGRTGWIVLSGSLIGTAFLTKMLQAFLIVPVLLGVYLIAGPPRLGRRLWQLALGGATLVVASGWWVAIVELTPAANRPYIGGSQTNGVLELVLGYNGFGRLTGSESGSVGGFGATASRWGPTGWDRLFNTQFGGQISWLIPAALVLLGAGLWLVRGRPRTDLTRAALLVWGGTLIVTGAVFSFAQGIIHPYYTVALAPAIGAVVAIGVALLWARRSVLWARLALSAALAGTSLWAFVLLDRTPQWYPQLKIGVLLAGLAAAALVVVVPRAWKRATVAVAVVGLVAALAAPAAYTLATVRTAHTGAIPSAGPAVAAGFGFGGGGNPGAPPGGLAGQRGFGGVRNGAAGSPGAVAGAGAPATPRMGGGFLDSSQPGSALVALLGSHASSYTWVAATVDANNAAGYQLATGDPVMAIGGFNGTDPAPSLAQFQTYVHDGKVHYFIAGGRGGASGSTSATQITSWVHSHFSSQTVDGVTVYDLTQATSQG</sequence>
<protein>
    <submittedName>
        <fullName evidence="12">Glycosyltransferase family 39 protein</fullName>
    </submittedName>
</protein>
<feature type="transmembrane region" description="Helical" evidence="9">
    <location>
        <begin position="149"/>
        <end position="172"/>
    </location>
</feature>
<evidence type="ECO:0000256" key="3">
    <source>
        <dbReference type="ARBA" id="ARBA00022676"/>
    </source>
</evidence>
<organism evidence="12 13">
    <name type="scientific">Candidatus Nephthysia bennettiae</name>
    <dbReference type="NCBI Taxonomy" id="3127016"/>
    <lineage>
        <taxon>Bacteria</taxon>
        <taxon>Bacillati</taxon>
        <taxon>Candidatus Dormiibacterota</taxon>
        <taxon>Candidatus Dormibacteria</taxon>
        <taxon>Candidatus Dormibacterales</taxon>
        <taxon>Candidatus Dormibacteraceae</taxon>
        <taxon>Candidatus Nephthysia</taxon>
    </lineage>
</organism>
<keyword evidence="13" id="KW-1185">Reference proteome</keyword>
<dbReference type="GO" id="GO:0005886">
    <property type="term" value="C:plasma membrane"/>
    <property type="evidence" value="ECO:0007669"/>
    <property type="project" value="UniProtKB-SubCell"/>
</dbReference>
<feature type="transmembrane region" description="Helical" evidence="9">
    <location>
        <begin position="216"/>
        <end position="236"/>
    </location>
</feature>
<evidence type="ECO:0000256" key="9">
    <source>
        <dbReference type="SAM" id="Phobius"/>
    </source>
</evidence>
<feature type="transmembrane region" description="Helical" evidence="9">
    <location>
        <begin position="248"/>
        <end position="266"/>
    </location>
</feature>
<feature type="domain" description="Putative mannosyltransferase YkcA/B-like C-terminal" evidence="11">
    <location>
        <begin position="574"/>
        <end position="662"/>
    </location>
</feature>
<dbReference type="Proteomes" id="UP000612893">
    <property type="component" value="Unassembled WGS sequence"/>
</dbReference>
<dbReference type="EMBL" id="JAEKNR010000239">
    <property type="protein sequence ID" value="MBJ7601232.1"/>
    <property type="molecule type" value="Genomic_DNA"/>
</dbReference>
<gene>
    <name evidence="12" type="ORF">JF922_24560</name>
</gene>
<keyword evidence="6 9" id="KW-1133">Transmembrane helix</keyword>
<reference evidence="12" key="1">
    <citation type="submission" date="2020-10" db="EMBL/GenBank/DDBJ databases">
        <title>Ca. Dormibacterota MAGs.</title>
        <authorList>
            <person name="Montgomery K."/>
        </authorList>
    </citation>
    <scope>NUCLEOTIDE SEQUENCE [LARGE SCALE GENOMIC DNA]</scope>
    <source>
        <strain evidence="12">SC8812_S17_10</strain>
    </source>
</reference>
<proteinExistence type="predicted"/>
<dbReference type="InterPro" id="IPR038731">
    <property type="entry name" value="RgtA/B/C-like"/>
</dbReference>
<evidence type="ECO:0000256" key="6">
    <source>
        <dbReference type="ARBA" id="ARBA00022989"/>
    </source>
</evidence>
<evidence type="ECO:0000256" key="4">
    <source>
        <dbReference type="ARBA" id="ARBA00022679"/>
    </source>
</evidence>
<dbReference type="InterPro" id="IPR056785">
    <property type="entry name" value="YkcA/B-like_C"/>
</dbReference>
<feature type="transmembrane region" description="Helical" evidence="9">
    <location>
        <begin position="391"/>
        <end position="409"/>
    </location>
</feature>
<keyword evidence="4" id="KW-0808">Transferase</keyword>
<comment type="subcellular location">
    <subcellularLocation>
        <location evidence="1">Cell membrane</location>
        <topology evidence="1">Multi-pass membrane protein</topology>
    </subcellularLocation>
</comment>
<feature type="region of interest" description="Disordered" evidence="8">
    <location>
        <begin position="1"/>
        <end position="22"/>
    </location>
</feature>
<feature type="domain" description="Glycosyltransferase RgtA/B/C/D-like" evidence="10">
    <location>
        <begin position="104"/>
        <end position="261"/>
    </location>
</feature>
<keyword evidence="5 9" id="KW-0812">Transmembrane</keyword>
<feature type="transmembrane region" description="Helical" evidence="9">
    <location>
        <begin position="363"/>
        <end position="385"/>
    </location>
</feature>
<feature type="transmembrane region" description="Helical" evidence="9">
    <location>
        <begin position="416"/>
        <end position="436"/>
    </location>
</feature>
<evidence type="ECO:0000256" key="8">
    <source>
        <dbReference type="SAM" id="MobiDB-lite"/>
    </source>
</evidence>
<feature type="transmembrane region" description="Helical" evidence="9">
    <location>
        <begin position="179"/>
        <end position="196"/>
    </location>
</feature>
<dbReference type="InterPro" id="IPR050297">
    <property type="entry name" value="LipidA_mod_glycosyltrf_83"/>
</dbReference>
<feature type="transmembrane region" description="Helical" evidence="9">
    <location>
        <begin position="333"/>
        <end position="351"/>
    </location>
</feature>
<evidence type="ECO:0000256" key="1">
    <source>
        <dbReference type="ARBA" id="ARBA00004651"/>
    </source>
</evidence>
<name>A0A934KCK8_9BACT</name>
<accession>A0A934KCK8</accession>
<dbReference type="RefSeq" id="WP_338205388.1">
    <property type="nucleotide sequence ID" value="NZ_JAEKNR010000239.1"/>
</dbReference>